<evidence type="ECO:0000256" key="1">
    <source>
        <dbReference type="SAM" id="Phobius"/>
    </source>
</evidence>
<feature type="transmembrane region" description="Helical" evidence="1">
    <location>
        <begin position="69"/>
        <end position="91"/>
    </location>
</feature>
<keyword evidence="1" id="KW-0812">Transmembrane</keyword>
<dbReference type="EMBL" id="CAJPVJ010048422">
    <property type="protein sequence ID" value="CAG2182833.1"/>
    <property type="molecule type" value="Genomic_DNA"/>
</dbReference>
<sequence length="115" mass="13342">QIIYYPPDYGQYVEPINQKIYTVVDRSVLDTGNRTAWSYRTRMAINPETNMITKNTDFIINSRYLGYPAFIKAMAFLPIAAGFILFFTLIYQYGRFPPKTDVSAGGRLKKRHSSW</sequence>
<keyword evidence="1" id="KW-1133">Transmembrane helix</keyword>
<dbReference type="GO" id="GO:0070059">
    <property type="term" value="P:intrinsic apoptotic signaling pathway in response to endoplasmic reticulum stress"/>
    <property type="evidence" value="ECO:0007669"/>
    <property type="project" value="TreeGrafter"/>
</dbReference>
<feature type="non-terminal residue" evidence="2">
    <location>
        <position position="1"/>
    </location>
</feature>
<reference evidence="2" key="1">
    <citation type="submission" date="2020-11" db="EMBL/GenBank/DDBJ databases">
        <authorList>
            <person name="Tran Van P."/>
        </authorList>
    </citation>
    <scope>NUCLEOTIDE SEQUENCE</scope>
</reference>
<dbReference type="Pfam" id="PF15113">
    <property type="entry name" value="TMEM117"/>
    <property type="match status" value="1"/>
</dbReference>
<dbReference type="Proteomes" id="UP000728032">
    <property type="component" value="Unassembled WGS sequence"/>
</dbReference>
<gene>
    <name evidence="2" type="ORF">ONB1V03_LOCUS22254</name>
</gene>
<protein>
    <submittedName>
        <fullName evidence="2">Uncharacterized protein</fullName>
    </submittedName>
</protein>
<dbReference type="PANTHER" id="PTHR31226:SF1">
    <property type="entry name" value="TRANSMEMBRANE PROTEIN 117"/>
    <property type="match status" value="1"/>
</dbReference>
<dbReference type="AlphaFoldDB" id="A0A7R9MU30"/>
<dbReference type="EMBL" id="OC963247">
    <property type="protein sequence ID" value="CAD7665697.1"/>
    <property type="molecule type" value="Genomic_DNA"/>
</dbReference>
<evidence type="ECO:0000313" key="3">
    <source>
        <dbReference type="Proteomes" id="UP000728032"/>
    </source>
</evidence>
<organism evidence="2">
    <name type="scientific">Oppiella nova</name>
    <dbReference type="NCBI Taxonomy" id="334625"/>
    <lineage>
        <taxon>Eukaryota</taxon>
        <taxon>Metazoa</taxon>
        <taxon>Ecdysozoa</taxon>
        <taxon>Arthropoda</taxon>
        <taxon>Chelicerata</taxon>
        <taxon>Arachnida</taxon>
        <taxon>Acari</taxon>
        <taxon>Acariformes</taxon>
        <taxon>Sarcoptiformes</taxon>
        <taxon>Oribatida</taxon>
        <taxon>Brachypylina</taxon>
        <taxon>Oppioidea</taxon>
        <taxon>Oppiidae</taxon>
        <taxon>Oppiella</taxon>
    </lineage>
</organism>
<accession>A0A7R9MU30</accession>
<keyword evidence="3" id="KW-1185">Reference proteome</keyword>
<name>A0A7R9MU30_9ACAR</name>
<dbReference type="PANTHER" id="PTHR31226">
    <property type="entry name" value="TRANSMEMBRANE PROTEIN 117"/>
    <property type="match status" value="1"/>
</dbReference>
<dbReference type="OrthoDB" id="419441at2759"/>
<feature type="non-terminal residue" evidence="2">
    <location>
        <position position="115"/>
    </location>
</feature>
<proteinExistence type="predicted"/>
<evidence type="ECO:0000313" key="2">
    <source>
        <dbReference type="EMBL" id="CAD7665697.1"/>
    </source>
</evidence>
<keyword evidence="1" id="KW-0472">Membrane</keyword>
<dbReference type="InterPro" id="IPR029370">
    <property type="entry name" value="TMEM117"/>
</dbReference>